<dbReference type="SUPFAM" id="SSF56935">
    <property type="entry name" value="Porins"/>
    <property type="match status" value="1"/>
</dbReference>
<comment type="similarity">
    <text evidence="2">Belongs to the OmpP1/FadL family.</text>
</comment>
<keyword evidence="4" id="KW-0812">Transmembrane</keyword>
<evidence type="ECO:0008006" key="10">
    <source>
        <dbReference type="Google" id="ProtNLM"/>
    </source>
</evidence>
<dbReference type="GO" id="GO:0009279">
    <property type="term" value="C:cell outer membrane"/>
    <property type="evidence" value="ECO:0007669"/>
    <property type="project" value="UniProtKB-SubCell"/>
</dbReference>
<evidence type="ECO:0000256" key="3">
    <source>
        <dbReference type="ARBA" id="ARBA00022452"/>
    </source>
</evidence>
<dbReference type="PANTHER" id="PTHR35093:SF8">
    <property type="entry name" value="OUTER MEMBRANE PROTEIN NMB0088-RELATED"/>
    <property type="match status" value="1"/>
</dbReference>
<accession>A0A369TDD9</accession>
<comment type="subcellular location">
    <subcellularLocation>
        <location evidence="1">Cell outer membrane</location>
        <topology evidence="1">Multi-pass membrane protein</topology>
    </subcellularLocation>
</comment>
<dbReference type="AlphaFoldDB" id="A0A369TDD9"/>
<name>A0A369TDD9_9PROT</name>
<evidence type="ECO:0000256" key="4">
    <source>
        <dbReference type="ARBA" id="ARBA00022692"/>
    </source>
</evidence>
<keyword evidence="6" id="KW-0472">Membrane</keyword>
<evidence type="ECO:0000256" key="2">
    <source>
        <dbReference type="ARBA" id="ARBA00008163"/>
    </source>
</evidence>
<keyword evidence="7" id="KW-0998">Cell outer membrane</keyword>
<dbReference type="Gene3D" id="2.40.160.60">
    <property type="entry name" value="Outer membrane protein transport protein (OMPP1/FadL/TodX)"/>
    <property type="match status" value="1"/>
</dbReference>
<evidence type="ECO:0000256" key="1">
    <source>
        <dbReference type="ARBA" id="ARBA00004571"/>
    </source>
</evidence>
<sequence length="446" mass="46688">MVQTSHGGDGLSAHRPARRIARLIAGVAGAFALAGAGGAQATNGYFQHGYGTASKALAGAGAALSLDAVAPSVNPAGIAFLGNRVDFGLTAFNPERSVDVEGAPTQPANLLTPGKVESDRPWFPIPNGGITYRVDDRLALGLALYGNGGINTDYPAFGRTCPNPLGGPAVPGKGVFCGGEAGVDLTQVFLSPTAAYEFLDGWAVGVSPILAAQSFEAKGLGAFAPMSKDPASLSDNGHDMSYGAGVRLGIQGAVTDWLRVGASYRTRVEMSKFDDYDGLFAEDGDFDIPPSWTVGTALRPVEGLWILADFQQIQYDEVAAVSNEFPAGTQLGAENGPGFGWETMNVVKLGLQWRASEKLTLRAGYSTTDQPIPDDQLLFNILAPGVVEDHFTAGFGYRFSESWSVDASALYAPKVDVSGANATDPAQDVEVELSEFSATIGVTYRY</sequence>
<comment type="caution">
    <text evidence="8">The sequence shown here is derived from an EMBL/GenBank/DDBJ whole genome shotgun (WGS) entry which is preliminary data.</text>
</comment>
<reference evidence="8 9" key="1">
    <citation type="submission" date="2018-07" db="EMBL/GenBank/DDBJ databases">
        <title>Venubactetium sediminum gen. nov., sp. nov., isolated from a marine solar saltern.</title>
        <authorList>
            <person name="Wang S."/>
        </authorList>
    </citation>
    <scope>NUCLEOTIDE SEQUENCE [LARGE SCALE GENOMIC DNA]</scope>
    <source>
        <strain evidence="8 9">WD2A32</strain>
    </source>
</reference>
<evidence type="ECO:0000313" key="8">
    <source>
        <dbReference type="EMBL" id="RDD63298.1"/>
    </source>
</evidence>
<proteinExistence type="inferred from homology"/>
<keyword evidence="5" id="KW-0732">Signal</keyword>
<evidence type="ECO:0000313" key="9">
    <source>
        <dbReference type="Proteomes" id="UP000253941"/>
    </source>
</evidence>
<evidence type="ECO:0000256" key="7">
    <source>
        <dbReference type="ARBA" id="ARBA00023237"/>
    </source>
</evidence>
<dbReference type="PANTHER" id="PTHR35093">
    <property type="entry name" value="OUTER MEMBRANE PROTEIN NMB0088-RELATED"/>
    <property type="match status" value="1"/>
</dbReference>
<evidence type="ECO:0000256" key="5">
    <source>
        <dbReference type="ARBA" id="ARBA00022729"/>
    </source>
</evidence>
<evidence type="ECO:0000256" key="6">
    <source>
        <dbReference type="ARBA" id="ARBA00023136"/>
    </source>
</evidence>
<dbReference type="Pfam" id="PF03349">
    <property type="entry name" value="Toluene_X"/>
    <property type="match status" value="1"/>
</dbReference>
<dbReference type="InterPro" id="IPR005017">
    <property type="entry name" value="OMPP1/FadL/TodX"/>
</dbReference>
<gene>
    <name evidence="8" type="ORF">DRB17_02270</name>
</gene>
<dbReference type="GO" id="GO:0015483">
    <property type="term" value="F:long-chain fatty acid transporting porin activity"/>
    <property type="evidence" value="ECO:0007669"/>
    <property type="project" value="TreeGrafter"/>
</dbReference>
<keyword evidence="3" id="KW-1134">Transmembrane beta strand</keyword>
<organism evidence="8 9">
    <name type="scientific">Ferruginivarius sediminum</name>
    <dbReference type="NCBI Taxonomy" id="2661937"/>
    <lineage>
        <taxon>Bacteria</taxon>
        <taxon>Pseudomonadati</taxon>
        <taxon>Pseudomonadota</taxon>
        <taxon>Alphaproteobacteria</taxon>
        <taxon>Rhodospirillales</taxon>
        <taxon>Rhodospirillaceae</taxon>
        <taxon>Ferruginivarius</taxon>
    </lineage>
</organism>
<dbReference type="Proteomes" id="UP000253941">
    <property type="component" value="Unassembled WGS sequence"/>
</dbReference>
<keyword evidence="9" id="KW-1185">Reference proteome</keyword>
<dbReference type="EMBL" id="QPMH01000002">
    <property type="protein sequence ID" value="RDD63298.1"/>
    <property type="molecule type" value="Genomic_DNA"/>
</dbReference>
<protein>
    <recommendedName>
        <fullName evidence="10">Hydrocarbon degradation protein</fullName>
    </recommendedName>
</protein>